<keyword evidence="1" id="KW-0472">Membrane</keyword>
<feature type="chain" id="PRO_5039291617" evidence="2">
    <location>
        <begin position="22"/>
        <end position="261"/>
    </location>
</feature>
<evidence type="ECO:0000256" key="2">
    <source>
        <dbReference type="SAM" id="SignalP"/>
    </source>
</evidence>
<evidence type="ECO:0000256" key="1">
    <source>
        <dbReference type="SAM" id="Phobius"/>
    </source>
</evidence>
<keyword evidence="2" id="KW-0732">Signal</keyword>
<evidence type="ECO:0000313" key="4">
    <source>
        <dbReference type="Proteomes" id="UP000828390"/>
    </source>
</evidence>
<keyword evidence="1" id="KW-0812">Transmembrane</keyword>
<feature type="transmembrane region" description="Helical" evidence="1">
    <location>
        <begin position="230"/>
        <end position="253"/>
    </location>
</feature>
<dbReference type="EMBL" id="JAIWYP010000010">
    <property type="protein sequence ID" value="KAH3752725.1"/>
    <property type="molecule type" value="Genomic_DNA"/>
</dbReference>
<reference evidence="3" key="1">
    <citation type="journal article" date="2019" name="bioRxiv">
        <title>The Genome of the Zebra Mussel, Dreissena polymorpha: A Resource for Invasive Species Research.</title>
        <authorList>
            <person name="McCartney M.A."/>
            <person name="Auch B."/>
            <person name="Kono T."/>
            <person name="Mallez S."/>
            <person name="Zhang Y."/>
            <person name="Obille A."/>
            <person name="Becker A."/>
            <person name="Abrahante J.E."/>
            <person name="Garbe J."/>
            <person name="Badalamenti J.P."/>
            <person name="Herman A."/>
            <person name="Mangelson H."/>
            <person name="Liachko I."/>
            <person name="Sullivan S."/>
            <person name="Sone E.D."/>
            <person name="Koren S."/>
            <person name="Silverstein K.A.T."/>
            <person name="Beckman K.B."/>
            <person name="Gohl D.M."/>
        </authorList>
    </citation>
    <scope>NUCLEOTIDE SEQUENCE</scope>
    <source>
        <strain evidence="3">Duluth1</strain>
        <tissue evidence="3">Whole animal</tissue>
    </source>
</reference>
<dbReference type="PANTHER" id="PTHR39069">
    <property type="entry name" value="ECDYSONE-INDUCIBLE GENE E1, ISOFORM A"/>
    <property type="match status" value="1"/>
</dbReference>
<dbReference type="Proteomes" id="UP000828390">
    <property type="component" value="Unassembled WGS sequence"/>
</dbReference>
<dbReference type="PANTHER" id="PTHR39069:SF8">
    <property type="entry name" value="FI17111P1"/>
    <property type="match status" value="1"/>
</dbReference>
<sequence>MLTTCLAFVLVVCACVYTAEAALGDTCTIEANCTNVTNADCLDGKNGSKTCQCKAPQFKKVMMICKEVMGSSCTVATAATECTVPYSDCQNNATCSCKTSYFKKTSMCVEGIGAPCTDNANCSNVVNAVCSSSKCGCKPFYRNAGVDSCTKVLDSTCTATENCSSVANSICTTGSCKCKSMYKAMTDHCMPVLDSQCTAPENCSSVAHSTCLDGICKCMSMYKPMDDHCMVSSAGVLSVGIVAMATCFIALLMGQKTQGRC</sequence>
<protein>
    <submittedName>
        <fullName evidence="3">Uncharacterized protein</fullName>
    </submittedName>
</protein>
<organism evidence="3 4">
    <name type="scientific">Dreissena polymorpha</name>
    <name type="common">Zebra mussel</name>
    <name type="synonym">Mytilus polymorpha</name>
    <dbReference type="NCBI Taxonomy" id="45954"/>
    <lineage>
        <taxon>Eukaryota</taxon>
        <taxon>Metazoa</taxon>
        <taxon>Spiralia</taxon>
        <taxon>Lophotrochozoa</taxon>
        <taxon>Mollusca</taxon>
        <taxon>Bivalvia</taxon>
        <taxon>Autobranchia</taxon>
        <taxon>Heteroconchia</taxon>
        <taxon>Euheterodonta</taxon>
        <taxon>Imparidentia</taxon>
        <taxon>Neoheterodontei</taxon>
        <taxon>Myida</taxon>
        <taxon>Dreissenoidea</taxon>
        <taxon>Dreissenidae</taxon>
        <taxon>Dreissena</taxon>
    </lineage>
</organism>
<name>A0A9D4I8Z0_DREPO</name>
<evidence type="ECO:0000313" key="3">
    <source>
        <dbReference type="EMBL" id="KAH3752725.1"/>
    </source>
</evidence>
<keyword evidence="4" id="KW-1185">Reference proteome</keyword>
<reference evidence="3" key="2">
    <citation type="submission" date="2020-11" db="EMBL/GenBank/DDBJ databases">
        <authorList>
            <person name="McCartney M.A."/>
            <person name="Auch B."/>
            <person name="Kono T."/>
            <person name="Mallez S."/>
            <person name="Becker A."/>
            <person name="Gohl D.M."/>
            <person name="Silverstein K.A.T."/>
            <person name="Koren S."/>
            <person name="Bechman K.B."/>
            <person name="Herman A."/>
            <person name="Abrahante J.E."/>
            <person name="Garbe J."/>
        </authorList>
    </citation>
    <scope>NUCLEOTIDE SEQUENCE</scope>
    <source>
        <strain evidence="3">Duluth1</strain>
        <tissue evidence="3">Whole animal</tissue>
    </source>
</reference>
<dbReference type="AlphaFoldDB" id="A0A9D4I8Z0"/>
<dbReference type="OrthoDB" id="504708at2759"/>
<gene>
    <name evidence="3" type="ORF">DPMN_187351</name>
</gene>
<accession>A0A9D4I8Z0</accession>
<comment type="caution">
    <text evidence="3">The sequence shown here is derived from an EMBL/GenBank/DDBJ whole genome shotgun (WGS) entry which is preliminary data.</text>
</comment>
<proteinExistence type="predicted"/>
<feature type="signal peptide" evidence="2">
    <location>
        <begin position="1"/>
        <end position="21"/>
    </location>
</feature>
<keyword evidence="1" id="KW-1133">Transmembrane helix</keyword>